<geneLocation type="plasmid" evidence="3 4">
    <name>unnamed1</name>
</geneLocation>
<feature type="compositionally biased region" description="Polar residues" evidence="1">
    <location>
        <begin position="193"/>
        <end position="203"/>
    </location>
</feature>
<dbReference type="Proteomes" id="UP001164761">
    <property type="component" value="Plasmid unnamed1"/>
</dbReference>
<feature type="domain" description="MobA/VirD2-like nuclease" evidence="2">
    <location>
        <begin position="43"/>
        <end position="137"/>
    </location>
</feature>
<dbReference type="EMBL" id="CP104068">
    <property type="protein sequence ID" value="WAH44887.1"/>
    <property type="molecule type" value="Genomic_DNA"/>
</dbReference>
<evidence type="ECO:0000259" key="2">
    <source>
        <dbReference type="Pfam" id="PF03432"/>
    </source>
</evidence>
<dbReference type="InterPro" id="IPR005094">
    <property type="entry name" value="Endonuclease_MobA/VirD2"/>
</dbReference>
<evidence type="ECO:0000313" key="4">
    <source>
        <dbReference type="Proteomes" id="UP001164761"/>
    </source>
</evidence>
<feature type="compositionally biased region" description="Basic and acidic residues" evidence="1">
    <location>
        <begin position="171"/>
        <end position="187"/>
    </location>
</feature>
<feature type="compositionally biased region" description="Basic and acidic residues" evidence="1">
    <location>
        <begin position="205"/>
        <end position="216"/>
    </location>
</feature>
<gene>
    <name evidence="3" type="ORF">NZD89_27970</name>
</gene>
<keyword evidence="4" id="KW-1185">Reference proteome</keyword>
<keyword evidence="3" id="KW-0614">Plasmid</keyword>
<name>A0ABY6ZR22_9BACL</name>
<feature type="region of interest" description="Disordered" evidence="1">
    <location>
        <begin position="171"/>
        <end position="244"/>
    </location>
</feature>
<proteinExistence type="predicted"/>
<feature type="compositionally biased region" description="Basic residues" evidence="1">
    <location>
        <begin position="217"/>
        <end position="228"/>
    </location>
</feature>
<reference evidence="3" key="1">
    <citation type="submission" date="2022-08" db="EMBL/GenBank/DDBJ databases">
        <title>Alicyclobacillus fastidiosus DSM 17978, complete genome.</title>
        <authorList>
            <person name="Wang Q."/>
            <person name="Cai R."/>
            <person name="Wang Z."/>
        </authorList>
    </citation>
    <scope>NUCLEOTIDE SEQUENCE</scope>
    <source>
        <strain evidence="3">DSM 17978</strain>
        <plasmid evidence="3">unnamed1</plasmid>
    </source>
</reference>
<evidence type="ECO:0000313" key="3">
    <source>
        <dbReference type="EMBL" id="WAH44887.1"/>
    </source>
</evidence>
<feature type="compositionally biased region" description="Polar residues" evidence="1">
    <location>
        <begin position="229"/>
        <end position="244"/>
    </location>
</feature>
<protein>
    <recommendedName>
        <fullName evidence="2">MobA/VirD2-like nuclease domain-containing protein</fullName>
    </recommendedName>
</protein>
<dbReference type="Pfam" id="PF03432">
    <property type="entry name" value="Relaxase"/>
    <property type="match status" value="1"/>
</dbReference>
<dbReference type="RefSeq" id="WP_268008755.1">
    <property type="nucleotide sequence ID" value="NZ_BSUT01000003.1"/>
</dbReference>
<evidence type="ECO:0000256" key="1">
    <source>
        <dbReference type="SAM" id="MobiDB-lite"/>
    </source>
</evidence>
<organism evidence="3 4">
    <name type="scientific">Alicyclobacillus fastidiosus</name>
    <dbReference type="NCBI Taxonomy" id="392011"/>
    <lineage>
        <taxon>Bacteria</taxon>
        <taxon>Bacillati</taxon>
        <taxon>Bacillota</taxon>
        <taxon>Bacilli</taxon>
        <taxon>Bacillales</taxon>
        <taxon>Alicyclobacillaceae</taxon>
        <taxon>Alicyclobacillus</taxon>
    </lineage>
</organism>
<accession>A0ABY6ZR22</accession>
<sequence length="244" mass="28970">MARSIVLVRYKKDIDSARNNVKYIGFRSRETDEEERGLFNRDIDHGADYEIFLNKIENHPALQHENTVKMHTMILSMYESDYRALLDSGSNLKELAREVMSDLEERKGMKLEWIGAVHENSGHPHVHLGIMSVGVTEDGKARRLYIDKESDLPWLRERFLEKIERRVPGFEHDHNKERDQRVQERAKVRPASRNMSHSLNSLAHTYHDRIKSEMKDKRNRHRRTKRATSRIQQQRQNPTQNHDR</sequence>